<dbReference type="GO" id="GO:0016787">
    <property type="term" value="F:hydrolase activity"/>
    <property type="evidence" value="ECO:0007669"/>
    <property type="project" value="InterPro"/>
</dbReference>
<dbReference type="PANTHER" id="PTHR21240:SF28">
    <property type="entry name" value="ISO-OROTATE DECARBOXYLASE (EUROFUNG)"/>
    <property type="match status" value="1"/>
</dbReference>
<dbReference type="Proteomes" id="UP001245370">
    <property type="component" value="Unassembled WGS sequence"/>
</dbReference>
<keyword evidence="1 4" id="KW-0456">Lyase</keyword>
<dbReference type="GO" id="GO:0019748">
    <property type="term" value="P:secondary metabolic process"/>
    <property type="evidence" value="ECO:0007669"/>
    <property type="project" value="TreeGrafter"/>
</dbReference>
<reference evidence="3" key="1">
    <citation type="submission" date="2022-12" db="EMBL/GenBank/DDBJ databases">
        <title>Reference genome sequencing for broad-spectrum identification of bacterial and archaeal isolates by mass spectrometry.</title>
        <authorList>
            <person name="Sekiguchi Y."/>
            <person name="Tourlousse D.M."/>
        </authorList>
    </citation>
    <scope>NUCLEOTIDE SEQUENCE</scope>
    <source>
        <strain evidence="3">301</strain>
    </source>
</reference>
<dbReference type="AlphaFoldDB" id="A0A9W6FKE1"/>
<dbReference type="InterPro" id="IPR032465">
    <property type="entry name" value="ACMSD"/>
</dbReference>
<accession>A0A9W6FKE1</accession>
<dbReference type="Proteomes" id="UP001144397">
    <property type="component" value="Unassembled WGS sequence"/>
</dbReference>
<dbReference type="GO" id="GO:0001760">
    <property type="term" value="F:aminocarboxymuconate-semialdehyde decarboxylase activity"/>
    <property type="evidence" value="ECO:0007669"/>
    <property type="project" value="UniProtKB-EC"/>
</dbReference>
<dbReference type="SUPFAM" id="SSF51556">
    <property type="entry name" value="Metallo-dependent hydrolases"/>
    <property type="match status" value="1"/>
</dbReference>
<keyword evidence="6" id="KW-1185">Reference proteome</keyword>
<gene>
    <name evidence="4" type="ORF">GGQ86_003583</name>
    <name evidence="3" type="ORF">XFLAVUS301_33580</name>
</gene>
<comment type="caution">
    <text evidence="3">The sequence shown here is derived from an EMBL/GenBank/DDBJ whole genome shotgun (WGS) entry which is preliminary data.</text>
</comment>
<dbReference type="PANTHER" id="PTHR21240">
    <property type="entry name" value="2-AMINO-3-CARBOXYLMUCONATE-6-SEMIALDEHYDE DECARBOXYLASE"/>
    <property type="match status" value="1"/>
</dbReference>
<reference evidence="4 6" key="2">
    <citation type="submission" date="2023-07" db="EMBL/GenBank/DDBJ databases">
        <title>Genomic Encyclopedia of Type Strains, Phase IV (KMG-IV): sequencing the most valuable type-strain genomes for metagenomic binning, comparative biology and taxonomic classification.</title>
        <authorList>
            <person name="Goeker M."/>
        </authorList>
    </citation>
    <scope>NUCLEOTIDE SEQUENCE [LARGE SCALE GENOMIC DNA]</scope>
    <source>
        <strain evidence="4 6">DSM 338</strain>
    </source>
</reference>
<evidence type="ECO:0000313" key="6">
    <source>
        <dbReference type="Proteomes" id="UP001245370"/>
    </source>
</evidence>
<dbReference type="InterPro" id="IPR032466">
    <property type="entry name" value="Metal_Hydrolase"/>
</dbReference>
<organism evidence="3 5">
    <name type="scientific">Xanthobacter flavus</name>
    <dbReference type="NCBI Taxonomy" id="281"/>
    <lineage>
        <taxon>Bacteria</taxon>
        <taxon>Pseudomonadati</taxon>
        <taxon>Pseudomonadota</taxon>
        <taxon>Alphaproteobacteria</taxon>
        <taxon>Hyphomicrobiales</taxon>
        <taxon>Xanthobacteraceae</taxon>
        <taxon>Xanthobacter</taxon>
    </lineage>
</organism>
<dbReference type="GO" id="GO:0005737">
    <property type="term" value="C:cytoplasm"/>
    <property type="evidence" value="ECO:0007669"/>
    <property type="project" value="TreeGrafter"/>
</dbReference>
<dbReference type="RefSeq" id="WP_281808536.1">
    <property type="nucleotide sequence ID" value="NZ_BSDO01000005.1"/>
</dbReference>
<dbReference type="InterPro" id="IPR006680">
    <property type="entry name" value="Amidohydro-rel"/>
</dbReference>
<dbReference type="Gene3D" id="3.20.20.140">
    <property type="entry name" value="Metal-dependent hydrolases"/>
    <property type="match status" value="1"/>
</dbReference>
<evidence type="ECO:0000313" key="3">
    <source>
        <dbReference type="EMBL" id="GLI23684.1"/>
    </source>
</evidence>
<evidence type="ECO:0000256" key="1">
    <source>
        <dbReference type="ARBA" id="ARBA00023239"/>
    </source>
</evidence>
<protein>
    <submittedName>
        <fullName evidence="3">Amidohydrolase</fullName>
    </submittedName>
    <submittedName>
        <fullName evidence="4">Aminocarboxymuconate-semialdehyde decarboxylase</fullName>
        <ecNumber evidence="4">4.1.1.45</ecNumber>
    </submittedName>
</protein>
<dbReference type="Pfam" id="PF04909">
    <property type="entry name" value="Amidohydro_2"/>
    <property type="match status" value="1"/>
</dbReference>
<dbReference type="GeneID" id="95764139"/>
<name>A0A9W6FKE1_XANFL</name>
<dbReference type="EMBL" id="JAVDPY010000006">
    <property type="protein sequence ID" value="MDR6335093.1"/>
    <property type="molecule type" value="Genomic_DNA"/>
</dbReference>
<dbReference type="EC" id="4.1.1.45" evidence="4"/>
<dbReference type="EMBL" id="BSDO01000005">
    <property type="protein sequence ID" value="GLI23684.1"/>
    <property type="molecule type" value="Genomic_DNA"/>
</dbReference>
<feature type="domain" description="Amidohydrolase-related" evidence="2">
    <location>
        <begin position="3"/>
        <end position="321"/>
    </location>
</feature>
<evidence type="ECO:0000313" key="5">
    <source>
        <dbReference type="Proteomes" id="UP001144397"/>
    </source>
</evidence>
<proteinExistence type="predicted"/>
<evidence type="ECO:0000259" key="2">
    <source>
        <dbReference type="Pfam" id="PF04909"/>
    </source>
</evidence>
<evidence type="ECO:0000313" key="4">
    <source>
        <dbReference type="EMBL" id="MDR6335093.1"/>
    </source>
</evidence>
<sequence>MIVDAHNHVMPEAIIRHLESREDLFGVRVDRAEGATRLAHREGFAYPLFEEFLTPERKIEALDRRGIDAAIISPSPTLFFYRVPPQAEAEFVRRLNDEIATFAAAAPERLRPMGTLPMQSPDAAVAEIERIVSDLHMRAVMIGCHIDGAALSESKFRPVLRRAAELGVLILTHPYYFGTKAGFEKYYLTNLAGNPLDTAIMAADLIFGGVMEELPDLKVALSHGGGFLPYQIGRLVHGWKVRREAQTIATSPKELFRRFYFDTITHDAGALAYLIDLVGPDHLLLGTDIPFDMADETALDTLDAVPGLSADARARIAGRNAWGLTGG</sequence>